<proteinExistence type="predicted"/>
<gene>
    <name evidence="1" type="ORF">ILYODFUR_034573</name>
</gene>
<protein>
    <submittedName>
        <fullName evidence="1">Uncharacterized protein</fullName>
    </submittedName>
</protein>
<organism evidence="1 2">
    <name type="scientific">Ilyodon furcidens</name>
    <name type="common">goldbreast splitfin</name>
    <dbReference type="NCBI Taxonomy" id="33524"/>
    <lineage>
        <taxon>Eukaryota</taxon>
        <taxon>Metazoa</taxon>
        <taxon>Chordata</taxon>
        <taxon>Craniata</taxon>
        <taxon>Vertebrata</taxon>
        <taxon>Euteleostomi</taxon>
        <taxon>Actinopterygii</taxon>
        <taxon>Neopterygii</taxon>
        <taxon>Teleostei</taxon>
        <taxon>Neoteleostei</taxon>
        <taxon>Acanthomorphata</taxon>
        <taxon>Ovalentaria</taxon>
        <taxon>Atherinomorphae</taxon>
        <taxon>Cyprinodontiformes</taxon>
        <taxon>Goodeidae</taxon>
        <taxon>Ilyodon</taxon>
    </lineage>
</organism>
<sequence length="101" mass="11350">MQHKGLQLELQKKSLYKVLIQGAEYKSKPPKNVPFNSQLCSSVCSWDTLKFVLVMDMNTLSTGFSSPKAAVLKTINHPEVDTSPLIATRLNRETMDLKKVN</sequence>
<dbReference type="Proteomes" id="UP001482620">
    <property type="component" value="Unassembled WGS sequence"/>
</dbReference>
<accession>A0ABV0UYQ5</accession>
<evidence type="ECO:0000313" key="1">
    <source>
        <dbReference type="EMBL" id="MEQ2249926.1"/>
    </source>
</evidence>
<name>A0ABV0UYQ5_9TELE</name>
<comment type="caution">
    <text evidence="1">The sequence shown here is derived from an EMBL/GenBank/DDBJ whole genome shotgun (WGS) entry which is preliminary data.</text>
</comment>
<reference evidence="1 2" key="1">
    <citation type="submission" date="2021-06" db="EMBL/GenBank/DDBJ databases">
        <authorList>
            <person name="Palmer J.M."/>
        </authorList>
    </citation>
    <scope>NUCLEOTIDE SEQUENCE [LARGE SCALE GENOMIC DNA]</scope>
    <source>
        <strain evidence="2">if_2019</strain>
        <tissue evidence="1">Muscle</tissue>
    </source>
</reference>
<evidence type="ECO:0000313" key="2">
    <source>
        <dbReference type="Proteomes" id="UP001482620"/>
    </source>
</evidence>
<keyword evidence="2" id="KW-1185">Reference proteome</keyword>
<dbReference type="EMBL" id="JAHRIQ010087370">
    <property type="protein sequence ID" value="MEQ2249926.1"/>
    <property type="molecule type" value="Genomic_DNA"/>
</dbReference>